<evidence type="ECO:0000256" key="1">
    <source>
        <dbReference type="SAM" id="MobiDB-lite"/>
    </source>
</evidence>
<comment type="caution">
    <text evidence="2">The sequence shown here is derived from an EMBL/GenBank/DDBJ whole genome shotgun (WGS) entry which is preliminary data.</text>
</comment>
<dbReference type="Proteomes" id="UP001066276">
    <property type="component" value="Chromosome 4_1"/>
</dbReference>
<accession>A0AAV7TAH6</accession>
<organism evidence="2 3">
    <name type="scientific">Pleurodeles waltl</name>
    <name type="common">Iberian ribbed newt</name>
    <dbReference type="NCBI Taxonomy" id="8319"/>
    <lineage>
        <taxon>Eukaryota</taxon>
        <taxon>Metazoa</taxon>
        <taxon>Chordata</taxon>
        <taxon>Craniata</taxon>
        <taxon>Vertebrata</taxon>
        <taxon>Euteleostomi</taxon>
        <taxon>Amphibia</taxon>
        <taxon>Batrachia</taxon>
        <taxon>Caudata</taxon>
        <taxon>Salamandroidea</taxon>
        <taxon>Salamandridae</taxon>
        <taxon>Pleurodelinae</taxon>
        <taxon>Pleurodeles</taxon>
    </lineage>
</organism>
<protein>
    <submittedName>
        <fullName evidence="2">Uncharacterized protein</fullName>
    </submittedName>
</protein>
<feature type="compositionally biased region" description="Basic and acidic residues" evidence="1">
    <location>
        <begin position="11"/>
        <end position="25"/>
    </location>
</feature>
<dbReference type="AlphaFoldDB" id="A0AAV7TAH6"/>
<feature type="compositionally biased region" description="Basic residues" evidence="1">
    <location>
        <begin position="1"/>
        <end position="10"/>
    </location>
</feature>
<feature type="region of interest" description="Disordered" evidence="1">
    <location>
        <begin position="1"/>
        <end position="25"/>
    </location>
</feature>
<keyword evidence="3" id="KW-1185">Reference proteome</keyword>
<gene>
    <name evidence="2" type="ORF">NDU88_004740</name>
</gene>
<name>A0AAV7TAH6_PLEWA</name>
<proteinExistence type="predicted"/>
<evidence type="ECO:0000313" key="2">
    <source>
        <dbReference type="EMBL" id="KAJ1172898.1"/>
    </source>
</evidence>
<sequence length="92" mass="10152">MPPQGRHGRRARSENKPTKAQSAEERTHLLCKATQFISNPYLALNELADAEADRADSSDAGDSRQGPLLTRALQMTFDPHVPCHHSLHGKNP</sequence>
<reference evidence="2" key="1">
    <citation type="journal article" date="2022" name="bioRxiv">
        <title>Sequencing and chromosome-scale assembly of the giantPleurodeles waltlgenome.</title>
        <authorList>
            <person name="Brown T."/>
            <person name="Elewa A."/>
            <person name="Iarovenko S."/>
            <person name="Subramanian E."/>
            <person name="Araus A.J."/>
            <person name="Petzold A."/>
            <person name="Susuki M."/>
            <person name="Suzuki K.-i.T."/>
            <person name="Hayashi T."/>
            <person name="Toyoda A."/>
            <person name="Oliveira C."/>
            <person name="Osipova E."/>
            <person name="Leigh N.D."/>
            <person name="Simon A."/>
            <person name="Yun M.H."/>
        </authorList>
    </citation>
    <scope>NUCLEOTIDE SEQUENCE</scope>
    <source>
        <strain evidence="2">20211129_DDA</strain>
        <tissue evidence="2">Liver</tissue>
    </source>
</reference>
<dbReference type="EMBL" id="JANPWB010000007">
    <property type="protein sequence ID" value="KAJ1172898.1"/>
    <property type="molecule type" value="Genomic_DNA"/>
</dbReference>
<evidence type="ECO:0000313" key="3">
    <source>
        <dbReference type="Proteomes" id="UP001066276"/>
    </source>
</evidence>